<reference evidence="1 2" key="1">
    <citation type="submission" date="2022-06" db="EMBL/GenBank/DDBJ databases">
        <title>Paraconexibacter antarcticus.</title>
        <authorList>
            <person name="Kim C.S."/>
        </authorList>
    </citation>
    <scope>NUCLEOTIDE SEQUENCE [LARGE SCALE GENOMIC DNA]</scope>
    <source>
        <strain evidence="1 2">02-257</strain>
    </source>
</reference>
<evidence type="ECO:0000313" key="1">
    <source>
        <dbReference type="EMBL" id="UTI62752.1"/>
    </source>
</evidence>
<accession>A0ABY5DNW8</accession>
<dbReference type="Proteomes" id="UP001056035">
    <property type="component" value="Chromosome"/>
</dbReference>
<protein>
    <submittedName>
        <fullName evidence="1">Uncharacterized protein</fullName>
    </submittedName>
</protein>
<evidence type="ECO:0000313" key="2">
    <source>
        <dbReference type="Proteomes" id="UP001056035"/>
    </source>
</evidence>
<sequence>MRIEAFLHGLGQPWRRAGEAAWGVTFPDVGGWPLDVGLAVCGPEPALLRLQAPVCEPGRLDPADLLHRNRRLRLVRFTSTRAGEVWLQGELPWPLADERLLDVALALLLDAAEAARQSASAARTERSR</sequence>
<name>A0ABY5DNW8_9ACTN</name>
<keyword evidence="2" id="KW-1185">Reference proteome</keyword>
<gene>
    <name evidence="1" type="ORF">NBH00_15450</name>
</gene>
<dbReference type="EMBL" id="CP098502">
    <property type="protein sequence ID" value="UTI62752.1"/>
    <property type="molecule type" value="Genomic_DNA"/>
</dbReference>
<proteinExistence type="predicted"/>
<organism evidence="1 2">
    <name type="scientific">Paraconexibacter antarcticus</name>
    <dbReference type="NCBI Taxonomy" id="2949664"/>
    <lineage>
        <taxon>Bacteria</taxon>
        <taxon>Bacillati</taxon>
        <taxon>Actinomycetota</taxon>
        <taxon>Thermoleophilia</taxon>
        <taxon>Solirubrobacterales</taxon>
        <taxon>Paraconexibacteraceae</taxon>
        <taxon>Paraconexibacter</taxon>
    </lineage>
</organism>
<dbReference type="RefSeq" id="WP_254569487.1">
    <property type="nucleotide sequence ID" value="NZ_CP098502.1"/>
</dbReference>